<evidence type="ECO:0000313" key="3">
    <source>
        <dbReference type="RefSeq" id="XP_040487982.1"/>
    </source>
</evidence>
<keyword evidence="2" id="KW-1185">Reference proteome</keyword>
<evidence type="ECO:0000256" key="1">
    <source>
        <dbReference type="SAM" id="MobiDB-lite"/>
    </source>
</evidence>
<reference evidence="3" key="1">
    <citation type="submission" date="2025-08" db="UniProtKB">
        <authorList>
            <consortium name="RefSeq"/>
        </authorList>
    </citation>
    <scope>IDENTIFICATION</scope>
    <source>
        <tissue evidence="3">Whole blood</tissue>
    </source>
</reference>
<feature type="region of interest" description="Disordered" evidence="1">
    <location>
        <begin position="116"/>
        <end position="140"/>
    </location>
</feature>
<proteinExistence type="predicted"/>
<gene>
    <name evidence="3" type="primary">LOC103670268</name>
</gene>
<sequence>MEHIMVVLTRAVLKAELARPTPAAGRVYAGRDCRGRLTRAEGERQQKIKKEQMTSFSGRLRPTWTNFLGTVVEQLGCRWKHLKLNQIKTRKFSALPEPSKGRLVVREPWVFREEGRVPPPPPGLGFQHTSPPPHSDSLYPERVSSCPKVTQPVFILLRHPQGQTRQRLGNESQWLDWEPWNRVGKLRPREGRDLTQICHWLEAKPGPGPRCLAFQYCAHYPALILLWNYL</sequence>
<protein>
    <submittedName>
        <fullName evidence="3">Uncharacterized protein LOC103670268 isoform X1</fullName>
    </submittedName>
</protein>
<dbReference type="RefSeq" id="XP_040487982.1">
    <property type="nucleotide sequence ID" value="XM_040632048.1"/>
</dbReference>
<name>A0A8M1G0F3_URSMA</name>
<organism evidence="2 3">
    <name type="scientific">Ursus maritimus</name>
    <name type="common">Polar bear</name>
    <name type="synonym">Thalarctos maritimus</name>
    <dbReference type="NCBI Taxonomy" id="29073"/>
    <lineage>
        <taxon>Eukaryota</taxon>
        <taxon>Metazoa</taxon>
        <taxon>Chordata</taxon>
        <taxon>Craniata</taxon>
        <taxon>Vertebrata</taxon>
        <taxon>Euteleostomi</taxon>
        <taxon>Mammalia</taxon>
        <taxon>Eutheria</taxon>
        <taxon>Laurasiatheria</taxon>
        <taxon>Carnivora</taxon>
        <taxon>Caniformia</taxon>
        <taxon>Ursidae</taxon>
        <taxon>Ursus</taxon>
    </lineage>
</organism>
<dbReference type="KEGG" id="umr:103670268"/>
<evidence type="ECO:0000313" key="2">
    <source>
        <dbReference type="Proteomes" id="UP000261680"/>
    </source>
</evidence>
<accession>A0A8M1G0F3</accession>
<dbReference type="AlphaFoldDB" id="A0A8M1G0F3"/>
<dbReference type="GeneID" id="103670268"/>
<dbReference type="Proteomes" id="UP000261680">
    <property type="component" value="Unplaced"/>
</dbReference>